<comment type="caution">
    <text evidence="1">The sequence shown here is derived from an EMBL/GenBank/DDBJ whole genome shotgun (WGS) entry which is preliminary data.</text>
</comment>
<accession>A0ABV4QUN1</accession>
<organism evidence="1 2">
    <name type="scientific">Actinomadura chokoriensis</name>
    <dbReference type="NCBI Taxonomy" id="454156"/>
    <lineage>
        <taxon>Bacteria</taxon>
        <taxon>Bacillati</taxon>
        <taxon>Actinomycetota</taxon>
        <taxon>Actinomycetes</taxon>
        <taxon>Streptosporangiales</taxon>
        <taxon>Thermomonosporaceae</taxon>
        <taxon>Actinomadura</taxon>
    </lineage>
</organism>
<keyword evidence="2" id="KW-1185">Reference proteome</keyword>
<evidence type="ECO:0000313" key="1">
    <source>
        <dbReference type="EMBL" id="MFA1554320.1"/>
    </source>
</evidence>
<reference evidence="1 2" key="1">
    <citation type="submission" date="2023-11" db="EMBL/GenBank/DDBJ databases">
        <title>Actinomadura monticuli sp. nov., isolated from volcanic ash.</title>
        <authorList>
            <person name="Lee S.D."/>
            <person name="Yang H."/>
            <person name="Kim I.S."/>
        </authorList>
    </citation>
    <scope>NUCLEOTIDE SEQUENCE [LARGE SCALE GENOMIC DNA]</scope>
    <source>
        <strain evidence="1 2">DSM 45346</strain>
    </source>
</reference>
<sequence length="53" mass="5793">MPMFLRRCAFACFWLVVSLFVLNHPENAAHAARAIVAGLALLADGLSRFVSAF</sequence>
<name>A0ABV4QUN1_9ACTN</name>
<dbReference type="Proteomes" id="UP001569904">
    <property type="component" value="Unassembled WGS sequence"/>
</dbReference>
<dbReference type="RefSeq" id="WP_371940710.1">
    <property type="nucleotide sequence ID" value="NZ_JAXCEH010000005.1"/>
</dbReference>
<dbReference type="EMBL" id="JAXCEH010000005">
    <property type="protein sequence ID" value="MFA1554320.1"/>
    <property type="molecule type" value="Genomic_DNA"/>
</dbReference>
<protein>
    <submittedName>
        <fullName evidence="1">Uncharacterized protein</fullName>
    </submittedName>
</protein>
<gene>
    <name evidence="1" type="ORF">SM436_11550</name>
</gene>
<proteinExistence type="predicted"/>
<evidence type="ECO:0000313" key="2">
    <source>
        <dbReference type="Proteomes" id="UP001569904"/>
    </source>
</evidence>